<evidence type="ECO:0000259" key="4">
    <source>
        <dbReference type="PROSITE" id="PS50886"/>
    </source>
</evidence>
<dbReference type="Gene3D" id="3.30.1940.10">
    <property type="entry name" value="YtpR-like"/>
    <property type="match status" value="1"/>
</dbReference>
<dbReference type="STRING" id="357278.IV61_GL001047"/>
<sequence>MLIASYNPQELGDTLIVIVAQDTPQQAHTVRDGIARIYDAETEKTLGYNFLEISKILPNIGGNGQVMLTVDEVAALNAALEDAGFNGELVADTESKFIVGYVKTATPHPDSDHLLVTETVVDNDQSVQIVSGSPNMQADIKVVVAKVGAMMPNGLIIWPGALRGVESDGMICSGRELRLANAPQRPGALILPDDYEVGEPFDFERGQTIFMAQENA</sequence>
<dbReference type="NCBIfam" id="NF045760">
    <property type="entry name" value="YtpR"/>
    <property type="match status" value="1"/>
</dbReference>
<dbReference type="SUPFAM" id="SSF50249">
    <property type="entry name" value="Nucleic acid-binding proteins"/>
    <property type="match status" value="1"/>
</dbReference>
<keyword evidence="6" id="KW-1185">Reference proteome</keyword>
<dbReference type="PROSITE" id="PS50886">
    <property type="entry name" value="TRBD"/>
    <property type="match status" value="1"/>
</dbReference>
<reference evidence="5 6" key="1">
    <citation type="journal article" date="2015" name="Genome Announc.">
        <title>Expanding the biotechnology potential of lactobacilli through comparative genomics of 213 strains and associated genera.</title>
        <authorList>
            <person name="Sun Z."/>
            <person name="Harris H.M."/>
            <person name="McCann A."/>
            <person name="Guo C."/>
            <person name="Argimon S."/>
            <person name="Zhang W."/>
            <person name="Yang X."/>
            <person name="Jeffery I.B."/>
            <person name="Cooney J.C."/>
            <person name="Kagawa T.F."/>
            <person name="Liu W."/>
            <person name="Song Y."/>
            <person name="Salvetti E."/>
            <person name="Wrobel A."/>
            <person name="Rasinkangas P."/>
            <person name="Parkhill J."/>
            <person name="Rea M.C."/>
            <person name="O'Sullivan O."/>
            <person name="Ritari J."/>
            <person name="Douillard F.P."/>
            <person name="Paul Ross R."/>
            <person name="Yang R."/>
            <person name="Briner A.E."/>
            <person name="Felis G.E."/>
            <person name="de Vos W.M."/>
            <person name="Barrangou R."/>
            <person name="Klaenhammer T.R."/>
            <person name="Caufield P.W."/>
            <person name="Cui Y."/>
            <person name="Zhang H."/>
            <person name="O'Toole P.W."/>
        </authorList>
    </citation>
    <scope>NUCLEOTIDE SEQUENCE [LARGE SCALE GENOMIC DNA]</scope>
    <source>
        <strain evidence="5 6">ATCC 53295</strain>
    </source>
</reference>
<evidence type="ECO:0000313" key="5">
    <source>
        <dbReference type="EMBL" id="KRK36315.1"/>
    </source>
</evidence>
<keyword evidence="2 3" id="KW-0694">RNA-binding</keyword>
<proteinExistence type="predicted"/>
<name>A0A0R1GQH3_9LACO</name>
<dbReference type="InterPro" id="IPR037154">
    <property type="entry name" value="YtpR-like_sf"/>
</dbReference>
<dbReference type="eggNOG" id="COG0073">
    <property type="taxonomic scope" value="Bacteria"/>
</dbReference>
<keyword evidence="1 3" id="KW-0820">tRNA-binding</keyword>
<protein>
    <submittedName>
        <fullName evidence="5">EMAP domain-containing protein</fullName>
    </submittedName>
</protein>
<dbReference type="Pfam" id="PF01588">
    <property type="entry name" value="tRNA_bind"/>
    <property type="match status" value="1"/>
</dbReference>
<dbReference type="PATRIC" id="fig|1267003.4.peg.1008"/>
<dbReference type="GO" id="GO:0000049">
    <property type="term" value="F:tRNA binding"/>
    <property type="evidence" value="ECO:0007669"/>
    <property type="project" value="UniProtKB-UniRule"/>
</dbReference>
<dbReference type="AlphaFoldDB" id="A0A0R1GQH3"/>
<accession>A0A0R1GQH3</accession>
<dbReference type="InterPro" id="IPR002547">
    <property type="entry name" value="tRNA-bd_dom"/>
</dbReference>
<dbReference type="GeneID" id="97414993"/>
<gene>
    <name evidence="5" type="ORF">FD07_GL000949</name>
</gene>
<dbReference type="Gene3D" id="2.40.50.140">
    <property type="entry name" value="Nucleic acid-binding proteins"/>
    <property type="match status" value="1"/>
</dbReference>
<dbReference type="OrthoDB" id="9805455at2"/>
<evidence type="ECO:0000256" key="3">
    <source>
        <dbReference type="PROSITE-ProRule" id="PRU00209"/>
    </source>
</evidence>
<evidence type="ECO:0000313" key="6">
    <source>
        <dbReference type="Proteomes" id="UP000051176"/>
    </source>
</evidence>
<dbReference type="RefSeq" id="WP_020089719.1">
    <property type="nucleotide sequence ID" value="NZ_AZCZ01000024.1"/>
</dbReference>
<dbReference type="CDD" id="cd02796">
    <property type="entry name" value="tRNA_bind_bactPheRS"/>
    <property type="match status" value="1"/>
</dbReference>
<evidence type="ECO:0000256" key="1">
    <source>
        <dbReference type="ARBA" id="ARBA00022555"/>
    </source>
</evidence>
<feature type="domain" description="TRNA-binding" evidence="4">
    <location>
        <begin position="91"/>
        <end position="202"/>
    </location>
</feature>
<comment type="caution">
    <text evidence="5">The sequence shown here is derived from an EMBL/GenBank/DDBJ whole genome shotgun (WGS) entry which is preliminary data.</text>
</comment>
<dbReference type="InterPro" id="IPR027855">
    <property type="entry name" value="DUF4479"/>
</dbReference>
<evidence type="ECO:0000256" key="2">
    <source>
        <dbReference type="ARBA" id="ARBA00022884"/>
    </source>
</evidence>
<dbReference type="InterPro" id="IPR033714">
    <property type="entry name" value="tRNA_bind_bactPheRS"/>
</dbReference>
<dbReference type="InterPro" id="IPR012340">
    <property type="entry name" value="NA-bd_OB-fold"/>
</dbReference>
<dbReference type="EMBL" id="AZCZ01000024">
    <property type="protein sequence ID" value="KRK36315.1"/>
    <property type="molecule type" value="Genomic_DNA"/>
</dbReference>
<dbReference type="Proteomes" id="UP000051176">
    <property type="component" value="Unassembled WGS sequence"/>
</dbReference>
<dbReference type="Pfam" id="PF14794">
    <property type="entry name" value="DUF4479"/>
    <property type="match status" value="1"/>
</dbReference>
<organism evidence="5 6">
    <name type="scientific">Levilactobacillus parabrevis ATCC 53295</name>
    <dbReference type="NCBI Taxonomy" id="1267003"/>
    <lineage>
        <taxon>Bacteria</taxon>
        <taxon>Bacillati</taxon>
        <taxon>Bacillota</taxon>
        <taxon>Bacilli</taxon>
        <taxon>Lactobacillales</taxon>
        <taxon>Lactobacillaceae</taxon>
        <taxon>Levilactobacillus</taxon>
    </lineage>
</organism>